<name>A0ABP1R2Y9_9HEXA</name>
<dbReference type="EMBL" id="CAXLJM020000057">
    <property type="protein sequence ID" value="CAL8118461.1"/>
    <property type="molecule type" value="Genomic_DNA"/>
</dbReference>
<keyword evidence="1" id="KW-0472">Membrane</keyword>
<sequence>MVELEDSEQFVFPFYFKTVINVYFSLISCPFYFTQKNASSPVGLRTLSIQKCICCLLQISLLIFGIVGMSTLTFINLKKHPSMLFIINNEVISLLMATTAIYTLWFKQSEMKSIANIRTKAHFSSRRKLVAFIIALIFPFIKLLEVLNIDILNASQMNVRLYTLLSLIYIKPVHVDIPKVIELKTWEKVLGFFLHVIQRCTGLFRAFTLTMVLIGGLAAHEINARLLDIIKEKETSNEFQVSTSFYDILNYLQAMTIMDGLYTESPSNCEHIQISLHGEGSCCHKTFNDYVHCSNI</sequence>
<comment type="caution">
    <text evidence="2">The sequence shown here is derived from an EMBL/GenBank/DDBJ whole genome shotgun (WGS) entry which is preliminary data.</text>
</comment>
<protein>
    <recommendedName>
        <fullName evidence="4">Gustatory receptor</fullName>
    </recommendedName>
</protein>
<feature type="transmembrane region" description="Helical" evidence="1">
    <location>
        <begin position="53"/>
        <end position="77"/>
    </location>
</feature>
<gene>
    <name evidence="2" type="ORF">ODALV1_LOCUS18145</name>
</gene>
<keyword evidence="1" id="KW-1133">Transmembrane helix</keyword>
<keyword evidence="1" id="KW-0812">Transmembrane</keyword>
<proteinExistence type="predicted"/>
<feature type="transmembrane region" description="Helical" evidence="1">
    <location>
        <begin position="12"/>
        <end position="33"/>
    </location>
</feature>
<dbReference type="Proteomes" id="UP001642540">
    <property type="component" value="Unassembled WGS sequence"/>
</dbReference>
<evidence type="ECO:0000313" key="2">
    <source>
        <dbReference type="EMBL" id="CAL8118461.1"/>
    </source>
</evidence>
<evidence type="ECO:0000256" key="1">
    <source>
        <dbReference type="SAM" id="Phobius"/>
    </source>
</evidence>
<feature type="transmembrane region" description="Helical" evidence="1">
    <location>
        <begin position="127"/>
        <end position="147"/>
    </location>
</feature>
<keyword evidence="3" id="KW-1185">Reference proteome</keyword>
<organism evidence="2 3">
    <name type="scientific">Orchesella dallaii</name>
    <dbReference type="NCBI Taxonomy" id="48710"/>
    <lineage>
        <taxon>Eukaryota</taxon>
        <taxon>Metazoa</taxon>
        <taxon>Ecdysozoa</taxon>
        <taxon>Arthropoda</taxon>
        <taxon>Hexapoda</taxon>
        <taxon>Collembola</taxon>
        <taxon>Entomobryomorpha</taxon>
        <taxon>Entomobryoidea</taxon>
        <taxon>Orchesellidae</taxon>
        <taxon>Orchesellinae</taxon>
        <taxon>Orchesella</taxon>
    </lineage>
</organism>
<evidence type="ECO:0008006" key="4">
    <source>
        <dbReference type="Google" id="ProtNLM"/>
    </source>
</evidence>
<accession>A0ABP1R2Y9</accession>
<reference evidence="2 3" key="1">
    <citation type="submission" date="2024-08" db="EMBL/GenBank/DDBJ databases">
        <authorList>
            <person name="Cucini C."/>
            <person name="Frati F."/>
        </authorList>
    </citation>
    <scope>NUCLEOTIDE SEQUENCE [LARGE SCALE GENOMIC DNA]</scope>
</reference>
<feature type="transmembrane region" description="Helical" evidence="1">
    <location>
        <begin position="83"/>
        <end position="106"/>
    </location>
</feature>
<evidence type="ECO:0000313" key="3">
    <source>
        <dbReference type="Proteomes" id="UP001642540"/>
    </source>
</evidence>